<dbReference type="GO" id="GO:0006783">
    <property type="term" value="P:heme biosynthetic process"/>
    <property type="evidence" value="ECO:0007669"/>
    <property type="project" value="TreeGrafter"/>
</dbReference>
<dbReference type="SUPFAM" id="SSF102114">
    <property type="entry name" value="Radical SAM enzymes"/>
    <property type="match status" value="1"/>
</dbReference>
<name>A0A0E3L7Z8_9EURY</name>
<dbReference type="PROSITE" id="PS51918">
    <property type="entry name" value="RADICAL_SAM"/>
    <property type="match status" value="1"/>
</dbReference>
<comment type="cofactor">
    <cofactor evidence="1">
        <name>[4Fe-4S] cluster</name>
        <dbReference type="ChEBI" id="CHEBI:49883"/>
    </cofactor>
</comment>
<sequence length="446" mass="50295">MIIFKNEQYLPCSIPEISYTYERKVISDKEAPLYLREDLFVYPMNAGFIVENNNGQFLTDSIGLLQLIRGKSVNDLCHNEKDLEEIEQYYRYGLIGYEKNTTAKLVIPEVSQKYFDFYESSQTTWFCHIPLKIELDITKKCNFHCKHCSREASPTTTEGEMSLQNYVDVIQQAGKIGIPEFSFMGGEPTCNPSFIELATIARMSGIRTLSTSTNGWLINEELAKKIAILFDSVQVSIHGADSEIHDAIVGRPGAFSQACKAIELLKKHNVSSLNISCTVMNENAHQMESMIQLARDLQVESIRFLVLFSKGRGTQLSQWKKEEKTEMANNLKTLSDKNINNLKVESGGFPPYYKIGNNAAIYGCPAGRSLMYISADGDVRACGNLDHTIGNIRDMKIMDLWHSDTMISLRKKPACDCPYTDICAGGCLANEYWSKMFNINITPIMT</sequence>
<proteinExistence type="predicted"/>
<dbReference type="SMART" id="SM00729">
    <property type="entry name" value="Elp3"/>
    <property type="match status" value="1"/>
</dbReference>
<dbReference type="SFLD" id="SFLDG01067">
    <property type="entry name" value="SPASM/twitch_domain_containing"/>
    <property type="match status" value="1"/>
</dbReference>
<dbReference type="GeneID" id="24859712"/>
<evidence type="ECO:0000256" key="2">
    <source>
        <dbReference type="ARBA" id="ARBA00022485"/>
    </source>
</evidence>
<dbReference type="Gene3D" id="3.20.20.70">
    <property type="entry name" value="Aldolase class I"/>
    <property type="match status" value="1"/>
</dbReference>
<dbReference type="Pfam" id="PF04055">
    <property type="entry name" value="Radical_SAM"/>
    <property type="match status" value="1"/>
</dbReference>
<dbReference type="GO" id="GO:0051536">
    <property type="term" value="F:iron-sulfur cluster binding"/>
    <property type="evidence" value="ECO:0007669"/>
    <property type="project" value="UniProtKB-KW"/>
</dbReference>
<dbReference type="AlphaFoldDB" id="A0A0E3L7Z8"/>
<keyword evidence="6" id="KW-0411">Iron-sulfur</keyword>
<dbReference type="GO" id="GO:0003824">
    <property type="term" value="F:catalytic activity"/>
    <property type="evidence" value="ECO:0007669"/>
    <property type="project" value="InterPro"/>
</dbReference>
<dbReference type="NCBIfam" id="TIGR04085">
    <property type="entry name" value="rSAM_more_4Fe4S"/>
    <property type="match status" value="1"/>
</dbReference>
<dbReference type="GO" id="GO:0046872">
    <property type="term" value="F:metal ion binding"/>
    <property type="evidence" value="ECO:0007669"/>
    <property type="project" value="UniProtKB-KW"/>
</dbReference>
<keyword evidence="5" id="KW-0408">Iron</keyword>
<dbReference type="InterPro" id="IPR023885">
    <property type="entry name" value="4Fe4S-binding_SPASM_dom"/>
</dbReference>
<dbReference type="Proteomes" id="UP000033111">
    <property type="component" value="Chromosome"/>
</dbReference>
<evidence type="ECO:0000256" key="4">
    <source>
        <dbReference type="ARBA" id="ARBA00022723"/>
    </source>
</evidence>
<dbReference type="SFLD" id="SFLDG01387">
    <property type="entry name" value="BtrN-like_SPASM_domain_contain"/>
    <property type="match status" value="1"/>
</dbReference>
<dbReference type="OrthoDB" id="30736at2157"/>
<keyword evidence="4" id="KW-0479">Metal-binding</keyword>
<reference evidence="8 9" key="1">
    <citation type="submission" date="2014-07" db="EMBL/GenBank/DDBJ databases">
        <title>Methanogenic archaea and the global carbon cycle.</title>
        <authorList>
            <person name="Henriksen J.R."/>
            <person name="Luke J."/>
            <person name="Reinhart S."/>
            <person name="Benedict M.N."/>
            <person name="Youngblut N.D."/>
            <person name="Metcalf M.E."/>
            <person name="Whitaker R.J."/>
            <person name="Metcalf W.W."/>
        </authorList>
    </citation>
    <scope>NUCLEOTIDE SEQUENCE [LARGE SCALE GENOMIC DNA]</scope>
    <source>
        <strain evidence="8 9">T4/M</strain>
    </source>
</reference>
<dbReference type="Pfam" id="PF13186">
    <property type="entry name" value="SPASM"/>
    <property type="match status" value="1"/>
</dbReference>
<dbReference type="PANTHER" id="PTHR11228">
    <property type="entry name" value="RADICAL SAM DOMAIN PROTEIN"/>
    <property type="match status" value="1"/>
</dbReference>
<keyword evidence="3" id="KW-0949">S-adenosyl-L-methionine</keyword>
<dbReference type="KEGG" id="msw:MSSIT_0927"/>
<evidence type="ECO:0000256" key="3">
    <source>
        <dbReference type="ARBA" id="ARBA00022691"/>
    </source>
</evidence>
<organism evidence="8 9">
    <name type="scientific">Methanosarcina siciliae T4/M</name>
    <dbReference type="NCBI Taxonomy" id="1434120"/>
    <lineage>
        <taxon>Archaea</taxon>
        <taxon>Methanobacteriati</taxon>
        <taxon>Methanobacteriota</taxon>
        <taxon>Stenosarchaea group</taxon>
        <taxon>Methanomicrobia</taxon>
        <taxon>Methanosarcinales</taxon>
        <taxon>Methanosarcinaceae</taxon>
        <taxon>Methanosarcina</taxon>
    </lineage>
</organism>
<keyword evidence="9" id="KW-1185">Reference proteome</keyword>
<accession>A0A0E3L7Z8</accession>
<evidence type="ECO:0000256" key="6">
    <source>
        <dbReference type="ARBA" id="ARBA00023014"/>
    </source>
</evidence>
<evidence type="ECO:0000313" key="8">
    <source>
        <dbReference type="EMBL" id="AKB27646.1"/>
    </source>
</evidence>
<dbReference type="CDD" id="cd01335">
    <property type="entry name" value="Radical_SAM"/>
    <property type="match status" value="1"/>
</dbReference>
<gene>
    <name evidence="8" type="ORF">MSSIT_0927</name>
</gene>
<keyword evidence="2" id="KW-0004">4Fe-4S</keyword>
<dbReference type="InterPro" id="IPR034391">
    <property type="entry name" value="AdoMet-like_SPASM_containing"/>
</dbReference>
<dbReference type="InterPro" id="IPR006638">
    <property type="entry name" value="Elp3/MiaA/NifB-like_rSAM"/>
</dbReference>
<dbReference type="InterPro" id="IPR058240">
    <property type="entry name" value="rSAM_sf"/>
</dbReference>
<dbReference type="RefSeq" id="WP_048170508.1">
    <property type="nucleotide sequence ID" value="NZ_CP009506.1"/>
</dbReference>
<evidence type="ECO:0000256" key="1">
    <source>
        <dbReference type="ARBA" id="ARBA00001966"/>
    </source>
</evidence>
<dbReference type="InterPro" id="IPR013785">
    <property type="entry name" value="Aldolase_TIM"/>
</dbReference>
<dbReference type="InterPro" id="IPR050377">
    <property type="entry name" value="Radical_SAM_PqqE_MftC-like"/>
</dbReference>
<dbReference type="SFLD" id="SFLDS00029">
    <property type="entry name" value="Radical_SAM"/>
    <property type="match status" value="1"/>
</dbReference>
<evidence type="ECO:0000313" key="9">
    <source>
        <dbReference type="Proteomes" id="UP000033111"/>
    </source>
</evidence>
<evidence type="ECO:0000259" key="7">
    <source>
        <dbReference type="PROSITE" id="PS51918"/>
    </source>
</evidence>
<dbReference type="PANTHER" id="PTHR11228:SF7">
    <property type="entry name" value="PQQA PEPTIDE CYCLASE"/>
    <property type="match status" value="1"/>
</dbReference>
<dbReference type="PATRIC" id="fig|1434120.4.peg.1173"/>
<protein>
    <submittedName>
        <fullName evidence="8">Radical SAM domain heme biosynthesis protein</fullName>
    </submittedName>
</protein>
<dbReference type="EMBL" id="CP009506">
    <property type="protein sequence ID" value="AKB27646.1"/>
    <property type="molecule type" value="Genomic_DNA"/>
</dbReference>
<dbReference type="HOGENOM" id="CLU_009273_4_1_2"/>
<feature type="domain" description="Radical SAM core" evidence="7">
    <location>
        <begin position="125"/>
        <end position="343"/>
    </location>
</feature>
<evidence type="ECO:0000256" key="5">
    <source>
        <dbReference type="ARBA" id="ARBA00023004"/>
    </source>
</evidence>
<dbReference type="InterPro" id="IPR007197">
    <property type="entry name" value="rSAM"/>
</dbReference>
<dbReference type="SFLD" id="SFLDG01386">
    <property type="entry name" value="main_SPASM_domain-containing"/>
    <property type="match status" value="1"/>
</dbReference>